<dbReference type="GeneTree" id="ENSGT00940000160942"/>
<reference evidence="2" key="3">
    <citation type="submission" date="2025-08" db="UniProtKB">
        <authorList>
            <consortium name="Ensembl"/>
        </authorList>
    </citation>
    <scope>IDENTIFICATION</scope>
</reference>
<evidence type="ECO:0000259" key="1">
    <source>
        <dbReference type="Pfam" id="PF21246"/>
    </source>
</evidence>
<keyword evidence="3" id="KW-1185">Reference proteome</keyword>
<reference evidence="2" key="2">
    <citation type="journal article" date="2008" name="Genome Biol.">
        <title>Improved genome assembly and evidence-based global gene model set for the chordate Ciona intestinalis: new insight into intron and operon populations.</title>
        <authorList>
            <person name="Satou Y."/>
            <person name="Mineta K."/>
            <person name="Ogasawara M."/>
            <person name="Sasakura Y."/>
            <person name="Shoguchi E."/>
            <person name="Ueno K."/>
            <person name="Yamada L."/>
            <person name="Matsumoto J."/>
            <person name="Wasserscheid J."/>
            <person name="Dewar K."/>
            <person name="Wiley G.B."/>
            <person name="Macmil S.L."/>
            <person name="Roe B.A."/>
            <person name="Zeller R.W."/>
            <person name="Hastings K.E."/>
            <person name="Lemaire P."/>
            <person name="Lindquist E."/>
            <person name="Endo T."/>
            <person name="Hotta K."/>
            <person name="Inaba K."/>
        </authorList>
    </citation>
    <scope>NUCLEOTIDE SEQUENCE [LARGE SCALE GENOMIC DNA]</scope>
    <source>
        <strain evidence="2">wild type</strain>
    </source>
</reference>
<reference evidence="3" key="1">
    <citation type="journal article" date="2002" name="Science">
        <title>The draft genome of Ciona intestinalis: insights into chordate and vertebrate origins.</title>
        <authorList>
            <person name="Dehal P."/>
            <person name="Satou Y."/>
            <person name="Campbell R.K."/>
            <person name="Chapman J."/>
            <person name="Degnan B."/>
            <person name="De Tomaso A."/>
            <person name="Davidson B."/>
            <person name="Di Gregorio A."/>
            <person name="Gelpke M."/>
            <person name="Goodstein D.M."/>
            <person name="Harafuji N."/>
            <person name="Hastings K.E."/>
            <person name="Ho I."/>
            <person name="Hotta K."/>
            <person name="Huang W."/>
            <person name="Kawashima T."/>
            <person name="Lemaire P."/>
            <person name="Martinez D."/>
            <person name="Meinertzhagen I.A."/>
            <person name="Necula S."/>
            <person name="Nonaka M."/>
            <person name="Putnam N."/>
            <person name="Rash S."/>
            <person name="Saiga H."/>
            <person name="Satake M."/>
            <person name="Terry A."/>
            <person name="Yamada L."/>
            <person name="Wang H.G."/>
            <person name="Awazu S."/>
            <person name="Azumi K."/>
            <person name="Boore J."/>
            <person name="Branno M."/>
            <person name="Chin-Bow S."/>
            <person name="DeSantis R."/>
            <person name="Doyle S."/>
            <person name="Francino P."/>
            <person name="Keys D.N."/>
            <person name="Haga S."/>
            <person name="Hayashi H."/>
            <person name="Hino K."/>
            <person name="Imai K.S."/>
            <person name="Inaba K."/>
            <person name="Kano S."/>
            <person name="Kobayashi K."/>
            <person name="Kobayashi M."/>
            <person name="Lee B.I."/>
            <person name="Makabe K.W."/>
            <person name="Manohar C."/>
            <person name="Matassi G."/>
            <person name="Medina M."/>
            <person name="Mochizuki Y."/>
            <person name="Mount S."/>
            <person name="Morishita T."/>
            <person name="Miura S."/>
            <person name="Nakayama A."/>
            <person name="Nishizaka S."/>
            <person name="Nomoto H."/>
            <person name="Ohta F."/>
            <person name="Oishi K."/>
            <person name="Rigoutsos I."/>
            <person name="Sano M."/>
            <person name="Sasaki A."/>
            <person name="Sasakura Y."/>
            <person name="Shoguchi E."/>
            <person name="Shin-i T."/>
            <person name="Spagnuolo A."/>
            <person name="Stainier D."/>
            <person name="Suzuki M.M."/>
            <person name="Tassy O."/>
            <person name="Takatori N."/>
            <person name="Tokuoka M."/>
            <person name="Yagi K."/>
            <person name="Yoshizaki F."/>
            <person name="Wada S."/>
            <person name="Zhang C."/>
            <person name="Hyatt P.D."/>
            <person name="Larimer F."/>
            <person name="Detter C."/>
            <person name="Doggett N."/>
            <person name="Glavina T."/>
            <person name="Hawkins T."/>
            <person name="Richardson P."/>
            <person name="Lucas S."/>
            <person name="Kohara Y."/>
            <person name="Levine M."/>
            <person name="Satoh N."/>
            <person name="Rokhsar D.S."/>
        </authorList>
    </citation>
    <scope>NUCLEOTIDE SEQUENCE [LARGE SCALE GENOMIC DNA]</scope>
</reference>
<dbReference type="HOGENOM" id="CLU_756381_0_0_1"/>
<evidence type="ECO:0000313" key="3">
    <source>
        <dbReference type="Proteomes" id="UP000008144"/>
    </source>
</evidence>
<dbReference type="InParanoid" id="H2XX31"/>
<name>H2XX31_CIOIN</name>
<dbReference type="InterPro" id="IPR049407">
    <property type="entry name" value="Usp38-like_N"/>
</dbReference>
<evidence type="ECO:0000313" key="2">
    <source>
        <dbReference type="Ensembl" id="ENSCINP00000034215.1"/>
    </source>
</evidence>
<sequence>MEQIISGIFLSDHSTKEKKKLFQVVLTSVKSKTESLTQEQQIRIFENCFNFFLSGDEFHSRYAGNIITEYLPFCKEALDTMMSGKKAEEIVISDDNQNTQKNARTLMRRVKLTNILLTGTLPESKSHRHFVLIMKSEVLRLMYDSKEHVSFAEICRLLIKHPTCMPPMNRNFPMCTLSIHAMSDFVLLQEDVKNINNYIQDVRDVALLLNHIWTKAPNLLFPSLKEVFDILSNSNITAEPSNALGCLVELIPCEVIDQAVKQITQDMTVQDTNMYLALNRMVSWLGWPTAQKTHLWILSFFKHLAELNKFQMLIDVTLKSIGKVVACIRLPHVRPSAVAVLVHMLMSCQLSPDAFHIVVSQIPKVN</sequence>
<accession>H2XX31</accession>
<protein>
    <recommendedName>
        <fullName evidence="1">Ubiquitin carboxyl-terminal hydrolase 38-like N-terminal domain-containing protein</fullName>
    </recommendedName>
</protein>
<reference evidence="2" key="4">
    <citation type="submission" date="2025-09" db="UniProtKB">
        <authorList>
            <consortium name="Ensembl"/>
        </authorList>
    </citation>
    <scope>IDENTIFICATION</scope>
</reference>
<proteinExistence type="predicted"/>
<dbReference type="STRING" id="7719.ENSCINP00000034215"/>
<dbReference type="EMBL" id="EAAA01001283">
    <property type="status" value="NOT_ANNOTATED_CDS"/>
    <property type="molecule type" value="Genomic_DNA"/>
</dbReference>
<dbReference type="Pfam" id="PF21246">
    <property type="entry name" value="Usp38-like_N"/>
    <property type="match status" value="1"/>
</dbReference>
<organism evidence="2 3">
    <name type="scientific">Ciona intestinalis</name>
    <name type="common">Transparent sea squirt</name>
    <name type="synonym">Ascidia intestinalis</name>
    <dbReference type="NCBI Taxonomy" id="7719"/>
    <lineage>
        <taxon>Eukaryota</taxon>
        <taxon>Metazoa</taxon>
        <taxon>Chordata</taxon>
        <taxon>Tunicata</taxon>
        <taxon>Ascidiacea</taxon>
        <taxon>Phlebobranchia</taxon>
        <taxon>Cionidae</taxon>
        <taxon>Ciona</taxon>
    </lineage>
</organism>
<dbReference type="AlphaFoldDB" id="H2XX31"/>
<dbReference type="Proteomes" id="UP000008144">
    <property type="component" value="Chromosome 14"/>
</dbReference>
<dbReference type="Ensembl" id="ENSCINT00000035966.1">
    <property type="protein sequence ID" value="ENSCINP00000034215.1"/>
    <property type="gene ID" value="ENSCING00000022457.1"/>
</dbReference>
<feature type="domain" description="Ubiquitin carboxyl-terminal hydrolase 38-like N-terminal" evidence="1">
    <location>
        <begin position="108"/>
        <end position="364"/>
    </location>
</feature>
<dbReference type="OMA" id="CCAMFEL"/>